<dbReference type="Proteomes" id="UP001202922">
    <property type="component" value="Unassembled WGS sequence"/>
</dbReference>
<accession>A0ABS9U3C3</accession>
<dbReference type="Pfam" id="PF01569">
    <property type="entry name" value="PAP2"/>
    <property type="match status" value="1"/>
</dbReference>
<reference evidence="3 4" key="1">
    <citation type="submission" date="2022-03" db="EMBL/GenBank/DDBJ databases">
        <title>Sinomonas sp. isolated from a soil.</title>
        <authorList>
            <person name="Han J."/>
            <person name="Kim D.-U."/>
        </authorList>
    </citation>
    <scope>NUCLEOTIDE SEQUENCE [LARGE SCALE GENOMIC DNA]</scope>
    <source>
        <strain evidence="3 4">5-5</strain>
    </source>
</reference>
<dbReference type="PANTHER" id="PTHR14969">
    <property type="entry name" value="SPHINGOSINE-1-PHOSPHATE PHOSPHOHYDROLASE"/>
    <property type="match status" value="1"/>
</dbReference>
<evidence type="ECO:0000313" key="4">
    <source>
        <dbReference type="Proteomes" id="UP001202922"/>
    </source>
</evidence>
<keyword evidence="1" id="KW-0472">Membrane</keyword>
<dbReference type="InterPro" id="IPR036938">
    <property type="entry name" value="PAP2/HPO_sf"/>
</dbReference>
<sequence>MTSYDFAGQSASVNRTPRSQLTTLPSLRHWILTPVVISVIVLVAGFVAKTSTITGAELAIDQSLSTEHAGWLNTLALAVEKILGPSGAVVILVVLIAVLWFARRTPIDALAVASITGFGWVFSLLFKYAVHRQRPDASLLANPISPDMDPNSFPSGHVCFAVSLTIALYFLFRDKRWGQWVLVVGMVFSGLVAISRVYVGVHYPIDVIASFPASIAGILLWCGLWNRFAPPLLARVPLVTRLEYR</sequence>
<dbReference type="EMBL" id="JAKZBV010000001">
    <property type="protein sequence ID" value="MCH6471002.1"/>
    <property type="molecule type" value="Genomic_DNA"/>
</dbReference>
<dbReference type="PANTHER" id="PTHR14969:SF13">
    <property type="entry name" value="AT30094P"/>
    <property type="match status" value="1"/>
</dbReference>
<name>A0ABS9U3C3_9MICC</name>
<comment type="caution">
    <text evidence="3">The sequence shown here is derived from an EMBL/GenBank/DDBJ whole genome shotgun (WGS) entry which is preliminary data.</text>
</comment>
<feature type="domain" description="Phosphatidic acid phosphatase type 2/haloperoxidase" evidence="2">
    <location>
        <begin position="109"/>
        <end position="222"/>
    </location>
</feature>
<feature type="transmembrane region" description="Helical" evidence="1">
    <location>
        <begin position="27"/>
        <end position="48"/>
    </location>
</feature>
<evidence type="ECO:0000259" key="2">
    <source>
        <dbReference type="SMART" id="SM00014"/>
    </source>
</evidence>
<dbReference type="InterPro" id="IPR000326">
    <property type="entry name" value="PAP2/HPO"/>
</dbReference>
<evidence type="ECO:0000256" key="1">
    <source>
        <dbReference type="SAM" id="Phobius"/>
    </source>
</evidence>
<feature type="transmembrane region" description="Helical" evidence="1">
    <location>
        <begin position="205"/>
        <end position="225"/>
    </location>
</feature>
<organism evidence="3 4">
    <name type="scientific">Sinomonas terrae</name>
    <dbReference type="NCBI Taxonomy" id="2908838"/>
    <lineage>
        <taxon>Bacteria</taxon>
        <taxon>Bacillati</taxon>
        <taxon>Actinomycetota</taxon>
        <taxon>Actinomycetes</taxon>
        <taxon>Micrococcales</taxon>
        <taxon>Micrococcaceae</taxon>
        <taxon>Sinomonas</taxon>
    </lineage>
</organism>
<evidence type="ECO:0000313" key="3">
    <source>
        <dbReference type="EMBL" id="MCH6471002.1"/>
    </source>
</evidence>
<keyword evidence="1" id="KW-0812">Transmembrane</keyword>
<gene>
    <name evidence="3" type="ORF">L0M17_13625</name>
</gene>
<dbReference type="RefSeq" id="WP_241054568.1">
    <property type="nucleotide sequence ID" value="NZ_JAKZBV010000001.1"/>
</dbReference>
<protein>
    <submittedName>
        <fullName evidence="3">Phosphatase PAP2 family protein</fullName>
    </submittedName>
</protein>
<feature type="transmembrane region" description="Helical" evidence="1">
    <location>
        <begin position="153"/>
        <end position="172"/>
    </location>
</feature>
<keyword evidence="1" id="KW-1133">Transmembrane helix</keyword>
<keyword evidence="4" id="KW-1185">Reference proteome</keyword>
<dbReference type="SMART" id="SM00014">
    <property type="entry name" value="acidPPc"/>
    <property type="match status" value="1"/>
</dbReference>
<dbReference type="Gene3D" id="1.20.144.10">
    <property type="entry name" value="Phosphatidic acid phosphatase type 2/haloperoxidase"/>
    <property type="match status" value="1"/>
</dbReference>
<dbReference type="SUPFAM" id="SSF48317">
    <property type="entry name" value="Acid phosphatase/Vanadium-dependent haloperoxidase"/>
    <property type="match status" value="1"/>
</dbReference>
<feature type="transmembrane region" description="Helical" evidence="1">
    <location>
        <begin position="109"/>
        <end position="130"/>
    </location>
</feature>
<feature type="transmembrane region" description="Helical" evidence="1">
    <location>
        <begin position="82"/>
        <end position="102"/>
    </location>
</feature>
<feature type="transmembrane region" description="Helical" evidence="1">
    <location>
        <begin position="179"/>
        <end position="199"/>
    </location>
</feature>
<proteinExistence type="predicted"/>